<dbReference type="Proteomes" id="UP000298433">
    <property type="component" value="Unassembled WGS sequence"/>
</dbReference>
<keyword evidence="2" id="KW-0808">Transferase</keyword>
<protein>
    <submittedName>
        <fullName evidence="2">N-acetyltransferase</fullName>
    </submittedName>
</protein>
<dbReference type="Gene3D" id="3.40.630.30">
    <property type="match status" value="1"/>
</dbReference>
<comment type="caution">
    <text evidence="2">The sequence shown here is derived from an EMBL/GenBank/DDBJ whole genome shotgun (WGS) entry which is preliminary data.</text>
</comment>
<dbReference type="InterPro" id="IPR051531">
    <property type="entry name" value="N-acetyltransferase"/>
</dbReference>
<dbReference type="PROSITE" id="PS51186">
    <property type="entry name" value="GNAT"/>
    <property type="match status" value="1"/>
</dbReference>
<dbReference type="SUPFAM" id="SSF55729">
    <property type="entry name" value="Acyl-CoA N-acyltransferases (Nat)"/>
    <property type="match status" value="1"/>
</dbReference>
<evidence type="ECO:0000259" key="1">
    <source>
        <dbReference type="PROSITE" id="PS51186"/>
    </source>
</evidence>
<dbReference type="EMBL" id="SOGN01000041">
    <property type="protein sequence ID" value="TFC80393.1"/>
    <property type="molecule type" value="Genomic_DNA"/>
</dbReference>
<organism evidence="2 3">
    <name type="scientific">Cryobacterium cheniae</name>
    <dbReference type="NCBI Taxonomy" id="1259262"/>
    <lineage>
        <taxon>Bacteria</taxon>
        <taxon>Bacillati</taxon>
        <taxon>Actinomycetota</taxon>
        <taxon>Actinomycetes</taxon>
        <taxon>Micrococcales</taxon>
        <taxon>Microbacteriaceae</taxon>
        <taxon>Cryobacterium</taxon>
    </lineage>
</organism>
<evidence type="ECO:0000313" key="2">
    <source>
        <dbReference type="EMBL" id="TFC80393.1"/>
    </source>
</evidence>
<reference evidence="2 3" key="1">
    <citation type="submission" date="2019-03" db="EMBL/GenBank/DDBJ databases">
        <title>Genomics of glacier-inhabiting Cryobacterium strains.</title>
        <authorList>
            <person name="Liu Q."/>
            <person name="Xin Y.-H."/>
        </authorList>
    </citation>
    <scope>NUCLEOTIDE SEQUENCE [LARGE SCALE GENOMIC DNA]</scope>
    <source>
        <strain evidence="2 3">TMT2-48-2</strain>
    </source>
</reference>
<dbReference type="RefSeq" id="WP_134370023.1">
    <property type="nucleotide sequence ID" value="NZ_SOGN01000041.1"/>
</dbReference>
<sequence length="190" mass="20703">MPLEIRTLRLLLRRWRESDLAPFAAMGQDPEVMRYFPALLARTESDALAARADRLFDTHGYGLWALEKRSTGDFLGFTGLAPVPAFLPGPGGIEVGWRLSRASWGQGYATEAARAALDFAFGRLELEQVHAITAVINEPSRAVMERLGMTATAEFQHPKIPVGSPLRVHIRYSISRAAAAQASAAADLTG</sequence>
<keyword evidence="3" id="KW-1185">Reference proteome</keyword>
<dbReference type="GO" id="GO:0016747">
    <property type="term" value="F:acyltransferase activity, transferring groups other than amino-acyl groups"/>
    <property type="evidence" value="ECO:0007669"/>
    <property type="project" value="InterPro"/>
</dbReference>
<evidence type="ECO:0000313" key="3">
    <source>
        <dbReference type="Proteomes" id="UP000298433"/>
    </source>
</evidence>
<dbReference type="Pfam" id="PF13302">
    <property type="entry name" value="Acetyltransf_3"/>
    <property type="match status" value="1"/>
</dbReference>
<dbReference type="OrthoDB" id="3533156at2"/>
<proteinExistence type="predicted"/>
<dbReference type="InterPro" id="IPR016181">
    <property type="entry name" value="Acyl_CoA_acyltransferase"/>
</dbReference>
<gene>
    <name evidence="2" type="ORF">E3T23_08890</name>
</gene>
<dbReference type="PANTHER" id="PTHR43792">
    <property type="entry name" value="GNAT FAMILY, PUTATIVE (AFU_ORTHOLOGUE AFUA_3G00765)-RELATED-RELATED"/>
    <property type="match status" value="1"/>
</dbReference>
<accession>A0A4R8XP10</accession>
<name>A0A4R8XP10_9MICO</name>
<dbReference type="AlphaFoldDB" id="A0A4R8XP10"/>
<dbReference type="InterPro" id="IPR000182">
    <property type="entry name" value="GNAT_dom"/>
</dbReference>
<feature type="domain" description="N-acetyltransferase" evidence="1">
    <location>
        <begin position="10"/>
        <end position="177"/>
    </location>
</feature>
<dbReference type="PANTHER" id="PTHR43792:SF1">
    <property type="entry name" value="N-ACETYLTRANSFERASE DOMAIN-CONTAINING PROTEIN"/>
    <property type="match status" value="1"/>
</dbReference>